<dbReference type="PANTHER" id="PTHR12801:SF112">
    <property type="entry name" value="RNA EXONUCLEASE 3"/>
    <property type="match status" value="1"/>
</dbReference>
<feature type="region of interest" description="Disordered" evidence="5">
    <location>
        <begin position="37"/>
        <end position="137"/>
    </location>
</feature>
<evidence type="ECO:0000256" key="3">
    <source>
        <dbReference type="ARBA" id="ARBA00022801"/>
    </source>
</evidence>
<dbReference type="InterPro" id="IPR036397">
    <property type="entry name" value="RNaseH_sf"/>
</dbReference>
<protein>
    <recommendedName>
        <fullName evidence="6">Exonuclease domain-containing protein</fullName>
    </recommendedName>
</protein>
<dbReference type="EMBL" id="MU001787">
    <property type="protein sequence ID" value="KAF2798305.1"/>
    <property type="molecule type" value="Genomic_DNA"/>
</dbReference>
<dbReference type="Gene3D" id="3.30.420.10">
    <property type="entry name" value="Ribonuclease H-like superfamily/Ribonuclease H"/>
    <property type="match status" value="1"/>
</dbReference>
<evidence type="ECO:0000259" key="6">
    <source>
        <dbReference type="SMART" id="SM00479"/>
    </source>
</evidence>
<dbReference type="GO" id="GO:0003676">
    <property type="term" value="F:nucleic acid binding"/>
    <property type="evidence" value="ECO:0007669"/>
    <property type="project" value="InterPro"/>
</dbReference>
<evidence type="ECO:0000313" key="8">
    <source>
        <dbReference type="Proteomes" id="UP000799757"/>
    </source>
</evidence>
<dbReference type="SMART" id="SM00479">
    <property type="entry name" value="EXOIII"/>
    <property type="match status" value="1"/>
</dbReference>
<keyword evidence="8" id="KW-1185">Reference proteome</keyword>
<dbReference type="GO" id="GO:0004527">
    <property type="term" value="F:exonuclease activity"/>
    <property type="evidence" value="ECO:0007669"/>
    <property type="project" value="UniProtKB-KW"/>
</dbReference>
<dbReference type="CDD" id="cd06145">
    <property type="entry name" value="REX1_like"/>
    <property type="match status" value="1"/>
</dbReference>
<keyword evidence="3" id="KW-0378">Hydrolase</keyword>
<feature type="region of interest" description="Disordered" evidence="5">
    <location>
        <begin position="642"/>
        <end position="666"/>
    </location>
</feature>
<evidence type="ECO:0000256" key="1">
    <source>
        <dbReference type="ARBA" id="ARBA00006357"/>
    </source>
</evidence>
<evidence type="ECO:0000256" key="2">
    <source>
        <dbReference type="ARBA" id="ARBA00022722"/>
    </source>
</evidence>
<sequence length="666" mass="73389">MWSSVPSFQPFGDIPCPGGARCEVPYCLFSHDAAKLQAAKPSSLDGGREVKRLKMSDGTKESALQTTPDPRQAATRPVFVGSIAPKKPSHLPNKGKSTDHNVPGRASSPAKGSNALPRSATRPISRPPKPTEAKLEPTPETVVKLYPRKLPQDPASFTRRLLLLQKLHQYMAPLNEEVARSNAPLVKVLHLSANQLNKVVIEEEERIALQHTAVYENVVKQRLVALKKMSLDDWIGARKEVIAKEQEAIAKAKGEAPAKPPPEAVNSGLTPKEEVIFLSRLVSPQAGLDTHGYVTEMPTETDLEDARAVLRLADGWEVCERCKTRFQVFPDRREEDGALTTGGRCTHHWGKRIFPRRSQIELPGPPRLSCCHEPLGSPGCTTHDTHVFKVSDVNRLSLIMPFIETPENDKIEPHTAVCFDCEMGFTTQGLEVLRITAVSWPTHKPLLDVLVRPLGQLLDVNTRFSGVTADQYFNAIPYDPKNPTTDPNELRIVDSPYVARKLLLSFIGPGTPVLGHALENDLNTIRLIHPTIVDTVILYPHHQGLPYRNGLRNLARIHLGLDIQQGGAAGHDSSEDARATGELVRFKVAQEWKMMKHDGWEIRDEGVFPPMPPDGPPLIKAPPAASMFAPVANSMLGAKPAEKRKLSEFEEGGEKKGDEPLAKRQG</sequence>
<dbReference type="InterPro" id="IPR047021">
    <property type="entry name" value="REXO1/3/4-like"/>
</dbReference>
<proteinExistence type="inferred from homology"/>
<gene>
    <name evidence="7" type="ORF">K505DRAFT_322009</name>
</gene>
<dbReference type="InterPro" id="IPR034922">
    <property type="entry name" value="REX1-like_exo"/>
</dbReference>
<dbReference type="OrthoDB" id="3996471at2759"/>
<evidence type="ECO:0000256" key="5">
    <source>
        <dbReference type="SAM" id="MobiDB-lite"/>
    </source>
</evidence>
<accession>A0A6A6XQS7</accession>
<evidence type="ECO:0000256" key="4">
    <source>
        <dbReference type="ARBA" id="ARBA00022839"/>
    </source>
</evidence>
<dbReference type="SUPFAM" id="SSF53098">
    <property type="entry name" value="Ribonuclease H-like"/>
    <property type="match status" value="1"/>
</dbReference>
<dbReference type="AlphaFoldDB" id="A0A6A6XQS7"/>
<dbReference type="GO" id="GO:0005634">
    <property type="term" value="C:nucleus"/>
    <property type="evidence" value="ECO:0007669"/>
    <property type="project" value="TreeGrafter"/>
</dbReference>
<dbReference type="Proteomes" id="UP000799757">
    <property type="component" value="Unassembled WGS sequence"/>
</dbReference>
<feature type="domain" description="Exonuclease" evidence="6">
    <location>
        <begin position="415"/>
        <end position="593"/>
    </location>
</feature>
<evidence type="ECO:0000313" key="7">
    <source>
        <dbReference type="EMBL" id="KAF2798305.1"/>
    </source>
</evidence>
<dbReference type="PANTHER" id="PTHR12801">
    <property type="entry name" value="RNA EXONUCLEASE REXO1 / RECO3 FAMILY MEMBER-RELATED"/>
    <property type="match status" value="1"/>
</dbReference>
<feature type="compositionally biased region" description="Basic and acidic residues" evidence="5">
    <location>
        <begin position="46"/>
        <end position="60"/>
    </location>
</feature>
<keyword evidence="4" id="KW-0269">Exonuclease</keyword>
<reference evidence="7" key="1">
    <citation type="journal article" date="2020" name="Stud. Mycol.">
        <title>101 Dothideomycetes genomes: a test case for predicting lifestyles and emergence of pathogens.</title>
        <authorList>
            <person name="Haridas S."/>
            <person name="Albert R."/>
            <person name="Binder M."/>
            <person name="Bloem J."/>
            <person name="Labutti K."/>
            <person name="Salamov A."/>
            <person name="Andreopoulos B."/>
            <person name="Baker S."/>
            <person name="Barry K."/>
            <person name="Bills G."/>
            <person name="Bluhm B."/>
            <person name="Cannon C."/>
            <person name="Castanera R."/>
            <person name="Culley D."/>
            <person name="Daum C."/>
            <person name="Ezra D."/>
            <person name="Gonzalez J."/>
            <person name="Henrissat B."/>
            <person name="Kuo A."/>
            <person name="Liang C."/>
            <person name="Lipzen A."/>
            <person name="Lutzoni F."/>
            <person name="Magnuson J."/>
            <person name="Mondo S."/>
            <person name="Nolan M."/>
            <person name="Ohm R."/>
            <person name="Pangilinan J."/>
            <person name="Park H.-J."/>
            <person name="Ramirez L."/>
            <person name="Alfaro M."/>
            <person name="Sun H."/>
            <person name="Tritt A."/>
            <person name="Yoshinaga Y."/>
            <person name="Zwiers L.-H."/>
            <person name="Turgeon B."/>
            <person name="Goodwin S."/>
            <person name="Spatafora J."/>
            <person name="Crous P."/>
            <person name="Grigoriev I."/>
        </authorList>
    </citation>
    <scope>NUCLEOTIDE SEQUENCE</scope>
    <source>
        <strain evidence="7">CBS 109.77</strain>
    </source>
</reference>
<dbReference type="InterPro" id="IPR012337">
    <property type="entry name" value="RNaseH-like_sf"/>
</dbReference>
<organism evidence="7 8">
    <name type="scientific">Melanomma pulvis-pyrius CBS 109.77</name>
    <dbReference type="NCBI Taxonomy" id="1314802"/>
    <lineage>
        <taxon>Eukaryota</taxon>
        <taxon>Fungi</taxon>
        <taxon>Dikarya</taxon>
        <taxon>Ascomycota</taxon>
        <taxon>Pezizomycotina</taxon>
        <taxon>Dothideomycetes</taxon>
        <taxon>Pleosporomycetidae</taxon>
        <taxon>Pleosporales</taxon>
        <taxon>Melanommataceae</taxon>
        <taxon>Melanomma</taxon>
    </lineage>
</organism>
<comment type="similarity">
    <text evidence="1">Belongs to the REXO1/REXO3 family.</text>
</comment>
<name>A0A6A6XQS7_9PLEO</name>
<dbReference type="InterPro" id="IPR013520">
    <property type="entry name" value="Ribonucl_H"/>
</dbReference>
<keyword evidence="2" id="KW-0540">Nuclease</keyword>